<keyword evidence="8" id="KW-1133">Transmembrane helix</keyword>
<dbReference type="InterPro" id="IPR027417">
    <property type="entry name" value="P-loop_NTPase"/>
</dbReference>
<evidence type="ECO:0000259" key="10">
    <source>
        <dbReference type="PROSITE" id="PS50893"/>
    </source>
</evidence>
<protein>
    <recommendedName>
        <fullName evidence="10">ABC transporter domain-containing protein</fullName>
    </recommendedName>
</protein>
<evidence type="ECO:0000256" key="9">
    <source>
        <dbReference type="ARBA" id="ARBA00023136"/>
    </source>
</evidence>
<proteinExistence type="inferred from homology"/>
<keyword evidence="7" id="KW-0067">ATP-binding</keyword>
<keyword evidence="5" id="KW-0677">Repeat</keyword>
<dbReference type="CDD" id="cd03250">
    <property type="entry name" value="ABCC_MRP_domain1"/>
    <property type="match status" value="1"/>
</dbReference>
<name>A0A814XXS3_9BILA</name>
<evidence type="ECO:0000256" key="8">
    <source>
        <dbReference type="ARBA" id="ARBA00022989"/>
    </source>
</evidence>
<evidence type="ECO:0000313" key="12">
    <source>
        <dbReference type="EMBL" id="CAF3985242.1"/>
    </source>
</evidence>
<reference evidence="11" key="1">
    <citation type="submission" date="2021-02" db="EMBL/GenBank/DDBJ databases">
        <authorList>
            <person name="Nowell W R."/>
        </authorList>
    </citation>
    <scope>NUCLEOTIDE SEQUENCE</scope>
</reference>
<dbReference type="GO" id="GO:0005524">
    <property type="term" value="F:ATP binding"/>
    <property type="evidence" value="ECO:0007669"/>
    <property type="project" value="UniProtKB-KW"/>
</dbReference>
<feature type="domain" description="ABC transporter" evidence="10">
    <location>
        <begin position="38"/>
        <end position="261"/>
    </location>
</feature>
<dbReference type="PROSITE" id="PS50893">
    <property type="entry name" value="ABC_TRANSPORTER_2"/>
    <property type="match status" value="1"/>
</dbReference>
<comment type="similarity">
    <text evidence="2">Belongs to the ABC transporter superfamily. ABCC family. Conjugate transporter (TC 3.A.1.208) subfamily.</text>
</comment>
<dbReference type="InterPro" id="IPR050173">
    <property type="entry name" value="ABC_transporter_C-like"/>
</dbReference>
<evidence type="ECO:0000256" key="7">
    <source>
        <dbReference type="ARBA" id="ARBA00022840"/>
    </source>
</evidence>
<dbReference type="GO" id="GO:0042626">
    <property type="term" value="F:ATPase-coupled transmembrane transporter activity"/>
    <property type="evidence" value="ECO:0007669"/>
    <property type="project" value="TreeGrafter"/>
</dbReference>
<organism evidence="11 13">
    <name type="scientific">Didymodactylos carnosus</name>
    <dbReference type="NCBI Taxonomy" id="1234261"/>
    <lineage>
        <taxon>Eukaryota</taxon>
        <taxon>Metazoa</taxon>
        <taxon>Spiralia</taxon>
        <taxon>Gnathifera</taxon>
        <taxon>Rotifera</taxon>
        <taxon>Eurotatoria</taxon>
        <taxon>Bdelloidea</taxon>
        <taxon>Philodinida</taxon>
        <taxon>Philodinidae</taxon>
        <taxon>Didymodactylos</taxon>
    </lineage>
</organism>
<dbReference type="InterPro" id="IPR017871">
    <property type="entry name" value="ABC_transporter-like_CS"/>
</dbReference>
<comment type="caution">
    <text evidence="11">The sequence shown here is derived from an EMBL/GenBank/DDBJ whole genome shotgun (WGS) entry which is preliminary data.</text>
</comment>
<keyword evidence="4" id="KW-0812">Transmembrane</keyword>
<dbReference type="Gene3D" id="3.40.50.300">
    <property type="entry name" value="P-loop containing nucleotide triphosphate hydrolases"/>
    <property type="match status" value="1"/>
</dbReference>
<gene>
    <name evidence="11" type="ORF">GPM918_LOCUS24733</name>
    <name evidence="12" type="ORF">SRO942_LOCUS24734</name>
</gene>
<evidence type="ECO:0000256" key="4">
    <source>
        <dbReference type="ARBA" id="ARBA00022692"/>
    </source>
</evidence>
<dbReference type="InterPro" id="IPR003593">
    <property type="entry name" value="AAA+_ATPase"/>
</dbReference>
<dbReference type="PROSITE" id="PS00211">
    <property type="entry name" value="ABC_TRANSPORTER_1"/>
    <property type="match status" value="1"/>
</dbReference>
<accession>A0A814XXS3</accession>
<dbReference type="Pfam" id="PF00005">
    <property type="entry name" value="ABC_tran"/>
    <property type="match status" value="1"/>
</dbReference>
<dbReference type="PANTHER" id="PTHR24223">
    <property type="entry name" value="ATP-BINDING CASSETTE SUB-FAMILY C"/>
    <property type="match status" value="1"/>
</dbReference>
<dbReference type="SMART" id="SM00382">
    <property type="entry name" value="AAA"/>
    <property type="match status" value="1"/>
</dbReference>
<dbReference type="Proteomes" id="UP000663829">
    <property type="component" value="Unassembled WGS sequence"/>
</dbReference>
<feature type="non-terminal residue" evidence="11">
    <location>
        <position position="296"/>
    </location>
</feature>
<dbReference type="Proteomes" id="UP000681722">
    <property type="component" value="Unassembled WGS sequence"/>
</dbReference>
<keyword evidence="3" id="KW-0813">Transport</keyword>
<evidence type="ECO:0000313" key="13">
    <source>
        <dbReference type="Proteomes" id="UP000663829"/>
    </source>
</evidence>
<dbReference type="InterPro" id="IPR003439">
    <property type="entry name" value="ABC_transporter-like_ATP-bd"/>
</dbReference>
<dbReference type="SUPFAM" id="SSF52540">
    <property type="entry name" value="P-loop containing nucleoside triphosphate hydrolases"/>
    <property type="match status" value="1"/>
</dbReference>
<dbReference type="GO" id="GO:0016887">
    <property type="term" value="F:ATP hydrolysis activity"/>
    <property type="evidence" value="ECO:0007669"/>
    <property type="project" value="InterPro"/>
</dbReference>
<dbReference type="AlphaFoldDB" id="A0A814XXS3"/>
<evidence type="ECO:0000256" key="1">
    <source>
        <dbReference type="ARBA" id="ARBA00004141"/>
    </source>
</evidence>
<dbReference type="FunFam" id="3.40.50.300:FF:000973">
    <property type="entry name" value="Multidrug resistance-associated protein 4"/>
    <property type="match status" value="1"/>
</dbReference>
<keyword evidence="6" id="KW-0547">Nucleotide-binding</keyword>
<dbReference type="EMBL" id="CAJOBC010009337">
    <property type="protein sequence ID" value="CAF3985242.1"/>
    <property type="molecule type" value="Genomic_DNA"/>
</dbReference>
<keyword evidence="13" id="KW-1185">Reference proteome</keyword>
<dbReference type="OrthoDB" id="10056452at2759"/>
<evidence type="ECO:0000256" key="3">
    <source>
        <dbReference type="ARBA" id="ARBA00022448"/>
    </source>
</evidence>
<sequence length="296" mass="32957">AFLLLSEAQRDDYIRSSSTAETVHASYTFVNNQKPSFSLTCDMKTAQWETDSTFALKNIVFNAYPGDLICVIGPVGSGKSSLLQALSGEIASFYGKIRVNGTFCYVPQESWIFSSSLEQNVLFGKDYDQKLFKKVIHAAALETDFMQLPNGKHTIVGDQGVTLSGGQKARVNFARALYRDADIYFLDDPLSAVDIKVSNHLFEQCIKTYLKDKICILVTHQVQYLKDATKIIVLNDGEAVEQGTYSDLLLSSVSFTKLLEDIHQHGNDNAKSNDENNRLNLSEDDSDEKVLCTSLF</sequence>
<dbReference type="GO" id="GO:0016020">
    <property type="term" value="C:membrane"/>
    <property type="evidence" value="ECO:0007669"/>
    <property type="project" value="UniProtKB-SubCell"/>
</dbReference>
<evidence type="ECO:0000256" key="5">
    <source>
        <dbReference type="ARBA" id="ARBA00022737"/>
    </source>
</evidence>
<evidence type="ECO:0000313" key="11">
    <source>
        <dbReference type="EMBL" id="CAF1221991.1"/>
    </source>
</evidence>
<dbReference type="EMBL" id="CAJNOQ010009336">
    <property type="protein sequence ID" value="CAF1221991.1"/>
    <property type="molecule type" value="Genomic_DNA"/>
</dbReference>
<keyword evidence="9" id="KW-0472">Membrane</keyword>
<evidence type="ECO:0000256" key="2">
    <source>
        <dbReference type="ARBA" id="ARBA00009726"/>
    </source>
</evidence>
<dbReference type="PANTHER" id="PTHR24223:SF456">
    <property type="entry name" value="MULTIDRUG RESISTANCE-ASSOCIATED PROTEIN LETHAL(2)03659"/>
    <property type="match status" value="1"/>
</dbReference>
<comment type="subcellular location">
    <subcellularLocation>
        <location evidence="1">Membrane</location>
        <topology evidence="1">Multi-pass membrane protein</topology>
    </subcellularLocation>
</comment>
<evidence type="ECO:0000256" key="6">
    <source>
        <dbReference type="ARBA" id="ARBA00022741"/>
    </source>
</evidence>